<evidence type="ECO:0000259" key="2">
    <source>
        <dbReference type="Pfam" id="PF24883"/>
    </source>
</evidence>
<reference evidence="3" key="1">
    <citation type="journal article" date="2023" name="Mol. Phylogenet. Evol.">
        <title>Genome-scale phylogeny and comparative genomics of the fungal order Sordariales.</title>
        <authorList>
            <person name="Hensen N."/>
            <person name="Bonometti L."/>
            <person name="Westerberg I."/>
            <person name="Brannstrom I.O."/>
            <person name="Guillou S."/>
            <person name="Cros-Aarteil S."/>
            <person name="Calhoun S."/>
            <person name="Haridas S."/>
            <person name="Kuo A."/>
            <person name="Mondo S."/>
            <person name="Pangilinan J."/>
            <person name="Riley R."/>
            <person name="LaButti K."/>
            <person name="Andreopoulos B."/>
            <person name="Lipzen A."/>
            <person name="Chen C."/>
            <person name="Yan M."/>
            <person name="Daum C."/>
            <person name="Ng V."/>
            <person name="Clum A."/>
            <person name="Steindorff A."/>
            <person name="Ohm R.A."/>
            <person name="Martin F."/>
            <person name="Silar P."/>
            <person name="Natvig D.O."/>
            <person name="Lalanne C."/>
            <person name="Gautier V."/>
            <person name="Ament-Velasquez S.L."/>
            <person name="Kruys A."/>
            <person name="Hutchinson M.I."/>
            <person name="Powell A.J."/>
            <person name="Barry K."/>
            <person name="Miller A.N."/>
            <person name="Grigoriev I.V."/>
            <person name="Debuchy R."/>
            <person name="Gladieux P."/>
            <person name="Hiltunen Thoren M."/>
            <person name="Johannesson H."/>
        </authorList>
    </citation>
    <scope>NUCLEOTIDE SEQUENCE</scope>
    <source>
        <strain evidence="3">CBS 958.72</strain>
    </source>
</reference>
<dbReference type="InterPro" id="IPR027417">
    <property type="entry name" value="P-loop_NTPase"/>
</dbReference>
<dbReference type="AlphaFoldDB" id="A0AAE0N667"/>
<protein>
    <recommendedName>
        <fullName evidence="2">Nephrocystin 3-like N-terminal domain-containing protein</fullName>
    </recommendedName>
</protein>
<dbReference type="PANTHER" id="PTHR10039:SF5">
    <property type="entry name" value="NACHT DOMAIN-CONTAINING PROTEIN"/>
    <property type="match status" value="1"/>
</dbReference>
<dbReference type="EMBL" id="JAULSN010000005">
    <property type="protein sequence ID" value="KAK3370904.1"/>
    <property type="molecule type" value="Genomic_DNA"/>
</dbReference>
<dbReference type="Pfam" id="PF24883">
    <property type="entry name" value="NPHP3_N"/>
    <property type="match status" value="1"/>
</dbReference>
<comment type="caution">
    <text evidence="3">The sequence shown here is derived from an EMBL/GenBank/DDBJ whole genome shotgun (WGS) entry which is preliminary data.</text>
</comment>
<organism evidence="3 4">
    <name type="scientific">Lasiosphaeria ovina</name>
    <dbReference type="NCBI Taxonomy" id="92902"/>
    <lineage>
        <taxon>Eukaryota</taxon>
        <taxon>Fungi</taxon>
        <taxon>Dikarya</taxon>
        <taxon>Ascomycota</taxon>
        <taxon>Pezizomycotina</taxon>
        <taxon>Sordariomycetes</taxon>
        <taxon>Sordariomycetidae</taxon>
        <taxon>Sordariales</taxon>
        <taxon>Lasiosphaeriaceae</taxon>
        <taxon>Lasiosphaeria</taxon>
    </lineage>
</organism>
<dbReference type="PANTHER" id="PTHR10039">
    <property type="entry name" value="AMELOGENIN"/>
    <property type="match status" value="1"/>
</dbReference>
<gene>
    <name evidence="3" type="ORF">B0T24DRAFT_658032</name>
</gene>
<dbReference type="Gene3D" id="3.40.50.300">
    <property type="entry name" value="P-loop containing nucleotide triphosphate hydrolases"/>
    <property type="match status" value="1"/>
</dbReference>
<keyword evidence="4" id="KW-1185">Reference proteome</keyword>
<accession>A0AAE0N667</accession>
<feature type="domain" description="Nephrocystin 3-like N-terminal" evidence="2">
    <location>
        <begin position="71"/>
        <end position="234"/>
    </location>
</feature>
<sequence>MFQQLQVGLDHLRQGLHVTCVDHRVLGDFHRLIGLHEDALSAGARRRVLRTLSFEDMRQRYDAVNDPHAKTFQWILRSQDGVLHVAGKLGSGKSTIMKFLAQCPETNEGLKIWAGDRKLVFATFFFWKPGSELQRSLPGLLRSLLHDILTSCPKIIPDHDESPISIPPSVILLAFNQLVSRNTTLRDSHCFCFLIDGLDEYAETAQHDRRHMVDLLNNWRKASPGAVKLCASSREDNVFMNAFPADTRLCLHN</sequence>
<name>A0AAE0N667_9PEZI</name>
<proteinExistence type="predicted"/>
<evidence type="ECO:0000313" key="3">
    <source>
        <dbReference type="EMBL" id="KAK3370904.1"/>
    </source>
</evidence>
<reference evidence="3" key="2">
    <citation type="submission" date="2023-06" db="EMBL/GenBank/DDBJ databases">
        <authorList>
            <consortium name="Lawrence Berkeley National Laboratory"/>
            <person name="Haridas S."/>
            <person name="Hensen N."/>
            <person name="Bonometti L."/>
            <person name="Westerberg I."/>
            <person name="Brannstrom I.O."/>
            <person name="Guillou S."/>
            <person name="Cros-Aarteil S."/>
            <person name="Calhoun S."/>
            <person name="Kuo A."/>
            <person name="Mondo S."/>
            <person name="Pangilinan J."/>
            <person name="Riley R."/>
            <person name="Labutti K."/>
            <person name="Andreopoulos B."/>
            <person name="Lipzen A."/>
            <person name="Chen C."/>
            <person name="Yanf M."/>
            <person name="Daum C."/>
            <person name="Ng V."/>
            <person name="Clum A."/>
            <person name="Steindorff A."/>
            <person name="Ohm R."/>
            <person name="Martin F."/>
            <person name="Silar P."/>
            <person name="Natvig D."/>
            <person name="Lalanne C."/>
            <person name="Gautier V."/>
            <person name="Ament-Velasquez S.L."/>
            <person name="Kruys A."/>
            <person name="Hutchinson M.I."/>
            <person name="Powell A.J."/>
            <person name="Barry K."/>
            <person name="Miller A.N."/>
            <person name="Grigoriev I.V."/>
            <person name="Debuchy R."/>
            <person name="Gladieux P."/>
            <person name="Thoren M.H."/>
            <person name="Johannesson H."/>
        </authorList>
    </citation>
    <scope>NUCLEOTIDE SEQUENCE</scope>
    <source>
        <strain evidence="3">CBS 958.72</strain>
    </source>
</reference>
<evidence type="ECO:0000313" key="4">
    <source>
        <dbReference type="Proteomes" id="UP001287356"/>
    </source>
</evidence>
<dbReference type="Proteomes" id="UP001287356">
    <property type="component" value="Unassembled WGS sequence"/>
</dbReference>
<keyword evidence="1" id="KW-0677">Repeat</keyword>
<evidence type="ECO:0000256" key="1">
    <source>
        <dbReference type="ARBA" id="ARBA00022737"/>
    </source>
</evidence>
<dbReference type="InterPro" id="IPR056884">
    <property type="entry name" value="NPHP3-like_N"/>
</dbReference>